<keyword evidence="6" id="KW-0808">Transferase</keyword>
<dbReference type="SUPFAM" id="SSF64005">
    <property type="entry name" value="Undecaprenyl diphosphate synthase"/>
    <property type="match status" value="1"/>
</dbReference>
<keyword evidence="7 13" id="KW-0812">Transmembrane</keyword>
<evidence type="ECO:0000313" key="15">
    <source>
        <dbReference type="Proteomes" id="UP000095085"/>
    </source>
</evidence>
<dbReference type="EMBL" id="KV454542">
    <property type="protein sequence ID" value="ODV66467.1"/>
    <property type="molecule type" value="Genomic_DNA"/>
</dbReference>
<feature type="transmembrane region" description="Helical" evidence="13">
    <location>
        <begin position="6"/>
        <end position="27"/>
    </location>
</feature>
<organism evidence="14 15">
    <name type="scientific">Hyphopichia burtonii NRRL Y-1933</name>
    <dbReference type="NCBI Taxonomy" id="984485"/>
    <lineage>
        <taxon>Eukaryota</taxon>
        <taxon>Fungi</taxon>
        <taxon>Dikarya</taxon>
        <taxon>Ascomycota</taxon>
        <taxon>Saccharomycotina</taxon>
        <taxon>Pichiomycetes</taxon>
        <taxon>Debaryomycetaceae</taxon>
        <taxon>Hyphopichia</taxon>
    </lineage>
</organism>
<dbReference type="RefSeq" id="XP_020075534.1">
    <property type="nucleotide sequence ID" value="XM_020222302.1"/>
</dbReference>
<dbReference type="InterPro" id="IPR038887">
    <property type="entry name" value="Nus1/NgBR"/>
</dbReference>
<sequence length="268" mass="30855">MVSIIQFYISHSILLALFFIISIYSNIQYIYHRIFIKFLSLAYYPNKTPQIIRDDVNKLNKIPKRVATILDLKDDDDENGGVDGLINDISELIAWNLSSGIPQLIIYEYNGIINNHLQELQRYINKNLSIYFGTDSKPNYLIKIPHSNKSIINQLGDSIDLEITLLLKNDGKQTIVELTKTMGDLASNNELSIKDITIDLINEELIELVGLEPDLLISFGPNLDLQNYPPWHIRLLEIYWESDNINVNYAVFIRALQKYSHCKINIGK</sequence>
<protein>
    <recommendedName>
        <fullName evidence="5">ditrans,polycis-polyprenyl diphosphate synthase [(2E,6E)-farnesyldiphosphate specific]</fullName>
        <ecNumber evidence="5">2.5.1.87</ecNumber>
    </recommendedName>
</protein>
<accession>A0A1E4RGR8</accession>
<dbReference type="GO" id="GO:1904423">
    <property type="term" value="C:dehydrodolichyl diphosphate synthase complex"/>
    <property type="evidence" value="ECO:0007669"/>
    <property type="project" value="EnsemblFungi"/>
</dbReference>
<comment type="cofactor">
    <cofactor evidence="1">
        <name>Mg(2+)</name>
        <dbReference type="ChEBI" id="CHEBI:18420"/>
    </cofactor>
</comment>
<evidence type="ECO:0000256" key="6">
    <source>
        <dbReference type="ARBA" id="ARBA00022679"/>
    </source>
</evidence>
<dbReference type="GeneID" id="30996851"/>
<dbReference type="InterPro" id="IPR036424">
    <property type="entry name" value="UPP_synth-like_sf"/>
</dbReference>
<keyword evidence="8" id="KW-0256">Endoplasmic reticulum</keyword>
<keyword evidence="15" id="KW-1185">Reference proteome</keyword>
<dbReference type="EC" id="2.5.1.87" evidence="5"/>
<dbReference type="GO" id="GO:0005811">
    <property type="term" value="C:lipid droplet"/>
    <property type="evidence" value="ECO:0007669"/>
    <property type="project" value="EnsemblFungi"/>
</dbReference>
<comment type="pathway">
    <text evidence="3">Protein modification; protein glycosylation.</text>
</comment>
<dbReference type="AlphaFoldDB" id="A0A1E4RGR8"/>
<dbReference type="Proteomes" id="UP000095085">
    <property type="component" value="Unassembled WGS sequence"/>
</dbReference>
<proteinExistence type="inferred from homology"/>
<evidence type="ECO:0000256" key="7">
    <source>
        <dbReference type="ARBA" id="ARBA00022692"/>
    </source>
</evidence>
<evidence type="ECO:0000256" key="8">
    <source>
        <dbReference type="ARBA" id="ARBA00022824"/>
    </source>
</evidence>
<evidence type="ECO:0000256" key="10">
    <source>
        <dbReference type="ARBA" id="ARBA00022989"/>
    </source>
</evidence>
<keyword evidence="10 13" id="KW-1133">Transmembrane helix</keyword>
<gene>
    <name evidence="14" type="ORF">HYPBUDRAFT_157630</name>
</gene>
<comment type="similarity">
    <text evidence="4">Belongs to the UPP synthase family.</text>
</comment>
<evidence type="ECO:0000256" key="12">
    <source>
        <dbReference type="ARBA" id="ARBA00047353"/>
    </source>
</evidence>
<dbReference type="Gene3D" id="3.40.1180.10">
    <property type="entry name" value="Decaprenyl diphosphate synthase-like"/>
    <property type="match status" value="1"/>
</dbReference>
<evidence type="ECO:0000256" key="13">
    <source>
        <dbReference type="SAM" id="Phobius"/>
    </source>
</evidence>
<dbReference type="GO" id="GO:0045547">
    <property type="term" value="F:ditrans,polycis-polyprenyl diphosphate synthase [(2E,6E)-farnesyl diphosphate specific] activity"/>
    <property type="evidence" value="ECO:0007669"/>
    <property type="project" value="UniProtKB-EC"/>
</dbReference>
<dbReference type="OrthoDB" id="19639at2759"/>
<evidence type="ECO:0000256" key="3">
    <source>
        <dbReference type="ARBA" id="ARBA00004922"/>
    </source>
</evidence>
<dbReference type="PANTHER" id="PTHR21528">
    <property type="entry name" value="DEHYDRODOLICHYL DIPHOSPHATE SYNTHASE COMPLEX SUBUNIT NUS1"/>
    <property type="match status" value="1"/>
</dbReference>
<evidence type="ECO:0000313" key="14">
    <source>
        <dbReference type="EMBL" id="ODV66467.1"/>
    </source>
</evidence>
<reference evidence="15" key="1">
    <citation type="submission" date="2016-05" db="EMBL/GenBank/DDBJ databases">
        <title>Comparative genomics of biotechnologically important yeasts.</title>
        <authorList>
            <consortium name="DOE Joint Genome Institute"/>
            <person name="Riley R."/>
            <person name="Haridas S."/>
            <person name="Wolfe K.H."/>
            <person name="Lopes M.R."/>
            <person name="Hittinger C.T."/>
            <person name="Goker M."/>
            <person name="Salamov A."/>
            <person name="Wisecaver J."/>
            <person name="Long T.M."/>
            <person name="Aerts A.L."/>
            <person name="Barry K."/>
            <person name="Choi C."/>
            <person name="Clum A."/>
            <person name="Coughlan A.Y."/>
            <person name="Deshpande S."/>
            <person name="Douglass A.P."/>
            <person name="Hanson S.J."/>
            <person name="Klenk H.-P."/>
            <person name="Labutti K."/>
            <person name="Lapidus A."/>
            <person name="Lindquist E."/>
            <person name="Lipzen A."/>
            <person name="Meier-Kolthoff J.P."/>
            <person name="Ohm R.A."/>
            <person name="Otillar R.P."/>
            <person name="Pangilinan J."/>
            <person name="Peng Y."/>
            <person name="Rokas A."/>
            <person name="Rosa C.A."/>
            <person name="Scheuner C."/>
            <person name="Sibirny A.A."/>
            <person name="Slot J.C."/>
            <person name="Stielow J.B."/>
            <person name="Sun H."/>
            <person name="Kurtzman C.P."/>
            <person name="Blackwell M."/>
            <person name="Grigoriev I.V."/>
            <person name="Jeffries T.W."/>
        </authorList>
    </citation>
    <scope>NUCLEOTIDE SEQUENCE [LARGE SCALE GENOMIC DNA]</scope>
    <source>
        <strain evidence="15">NRRL Y-1933</strain>
    </source>
</reference>
<evidence type="ECO:0000256" key="2">
    <source>
        <dbReference type="ARBA" id="ARBA00004586"/>
    </source>
</evidence>
<dbReference type="GO" id="GO:0005789">
    <property type="term" value="C:endoplasmic reticulum membrane"/>
    <property type="evidence" value="ECO:0007669"/>
    <property type="project" value="UniProtKB-SubCell"/>
</dbReference>
<evidence type="ECO:0000256" key="9">
    <source>
        <dbReference type="ARBA" id="ARBA00022842"/>
    </source>
</evidence>
<evidence type="ECO:0000256" key="4">
    <source>
        <dbReference type="ARBA" id="ARBA00005432"/>
    </source>
</evidence>
<comment type="subcellular location">
    <subcellularLocation>
        <location evidence="2">Endoplasmic reticulum membrane</location>
    </subcellularLocation>
</comment>
<evidence type="ECO:0000256" key="5">
    <source>
        <dbReference type="ARBA" id="ARBA00012596"/>
    </source>
</evidence>
<keyword evidence="11 13" id="KW-0472">Membrane</keyword>
<dbReference type="PANTHER" id="PTHR21528:SF0">
    <property type="entry name" value="DEHYDRODOLICHYL DIPHOSPHATE SYNTHASE COMPLEX SUBUNIT NUS1"/>
    <property type="match status" value="1"/>
</dbReference>
<name>A0A1E4RGR8_9ASCO</name>
<evidence type="ECO:0000256" key="11">
    <source>
        <dbReference type="ARBA" id="ARBA00023136"/>
    </source>
</evidence>
<dbReference type="UniPathway" id="UPA00378"/>
<dbReference type="STRING" id="984485.A0A1E4RGR8"/>
<keyword evidence="9" id="KW-0460">Magnesium</keyword>
<comment type="catalytic activity">
    <reaction evidence="12">
        <text>n isopentenyl diphosphate + (2E,6E)-farnesyl diphosphate = a di-trans,poly-cis-polyprenyl diphosphate + n diphosphate</text>
        <dbReference type="Rhea" id="RHEA:53008"/>
        <dbReference type="Rhea" id="RHEA-COMP:19494"/>
        <dbReference type="ChEBI" id="CHEBI:33019"/>
        <dbReference type="ChEBI" id="CHEBI:128769"/>
        <dbReference type="ChEBI" id="CHEBI:136960"/>
        <dbReference type="ChEBI" id="CHEBI:175763"/>
        <dbReference type="EC" id="2.5.1.87"/>
    </reaction>
</comment>
<evidence type="ECO:0000256" key="1">
    <source>
        <dbReference type="ARBA" id="ARBA00001946"/>
    </source>
</evidence>
<dbReference type="GO" id="GO:0043048">
    <property type="term" value="P:dolichyl monophosphate biosynthetic process"/>
    <property type="evidence" value="ECO:0007669"/>
    <property type="project" value="EnsemblFungi"/>
</dbReference>